<dbReference type="Proteomes" id="UP000032142">
    <property type="component" value="Unassembled WGS sequence"/>
</dbReference>
<sequence>MPISSAYVVLNHKQ</sequence>
<name>A0A0B0NB15_GOSAR</name>
<reference evidence="2" key="1">
    <citation type="submission" date="2014-09" db="EMBL/GenBank/DDBJ databases">
        <authorList>
            <person name="Mudge J."/>
            <person name="Ramaraj T."/>
            <person name="Lindquist I.E."/>
            <person name="Bharti A.K."/>
            <person name="Sundararajan A."/>
            <person name="Cameron C.T."/>
            <person name="Woodward J.E."/>
            <person name="May G.D."/>
            <person name="Brubaker C."/>
            <person name="Broadhvest J."/>
            <person name="Wilkins T.A."/>
        </authorList>
    </citation>
    <scope>NUCLEOTIDE SEQUENCE</scope>
    <source>
        <strain evidence="2">cv. AKA8401</strain>
    </source>
</reference>
<accession>A0A0B0NB15</accession>
<keyword evidence="2" id="KW-1185">Reference proteome</keyword>
<gene>
    <name evidence="1" type="ORF">F383_07350</name>
</gene>
<dbReference type="EMBL" id="KN392960">
    <property type="protein sequence ID" value="KHG10030.1"/>
    <property type="molecule type" value="Genomic_DNA"/>
</dbReference>
<evidence type="ECO:0000313" key="1">
    <source>
        <dbReference type="EMBL" id="KHG10030.1"/>
    </source>
</evidence>
<organism evidence="1 2">
    <name type="scientific">Gossypium arboreum</name>
    <name type="common">Tree cotton</name>
    <name type="synonym">Gossypium nanking</name>
    <dbReference type="NCBI Taxonomy" id="29729"/>
    <lineage>
        <taxon>Eukaryota</taxon>
        <taxon>Viridiplantae</taxon>
        <taxon>Streptophyta</taxon>
        <taxon>Embryophyta</taxon>
        <taxon>Tracheophyta</taxon>
        <taxon>Spermatophyta</taxon>
        <taxon>Magnoliopsida</taxon>
        <taxon>eudicotyledons</taxon>
        <taxon>Gunneridae</taxon>
        <taxon>Pentapetalae</taxon>
        <taxon>rosids</taxon>
        <taxon>malvids</taxon>
        <taxon>Malvales</taxon>
        <taxon>Malvaceae</taxon>
        <taxon>Malvoideae</taxon>
        <taxon>Gossypium</taxon>
    </lineage>
</organism>
<proteinExistence type="predicted"/>
<protein>
    <submittedName>
        <fullName evidence="1">Uncharacterized protein</fullName>
    </submittedName>
</protein>
<evidence type="ECO:0000313" key="2">
    <source>
        <dbReference type="Proteomes" id="UP000032142"/>
    </source>
</evidence>